<dbReference type="Proteomes" id="UP000193498">
    <property type="component" value="Unassembled WGS sequence"/>
</dbReference>
<feature type="signal peptide" evidence="1">
    <location>
        <begin position="1"/>
        <end position="21"/>
    </location>
</feature>
<dbReference type="InParanoid" id="A0A1Y1YNC1"/>
<evidence type="ECO:0000256" key="1">
    <source>
        <dbReference type="SAM" id="SignalP"/>
    </source>
</evidence>
<keyword evidence="1" id="KW-0732">Signal</keyword>
<name>A0A1Y1YNC1_9FUNG</name>
<dbReference type="AlphaFoldDB" id="A0A1Y1YNC1"/>
<evidence type="ECO:0000313" key="2">
    <source>
        <dbReference type="EMBL" id="ORX99475.1"/>
    </source>
</evidence>
<gene>
    <name evidence="2" type="ORF">K493DRAFT_299389</name>
</gene>
<evidence type="ECO:0000313" key="3">
    <source>
        <dbReference type="Proteomes" id="UP000193498"/>
    </source>
</evidence>
<proteinExistence type="predicted"/>
<reference evidence="2 3" key="1">
    <citation type="submission" date="2016-07" db="EMBL/GenBank/DDBJ databases">
        <title>Pervasive Adenine N6-methylation of Active Genes in Fungi.</title>
        <authorList>
            <consortium name="DOE Joint Genome Institute"/>
            <person name="Mondo S.J."/>
            <person name="Dannebaum R.O."/>
            <person name="Kuo R.C."/>
            <person name="Labutti K."/>
            <person name="Haridas S."/>
            <person name="Kuo A."/>
            <person name="Salamov A."/>
            <person name="Ahrendt S.R."/>
            <person name="Lipzen A."/>
            <person name="Sullivan W."/>
            <person name="Andreopoulos W.B."/>
            <person name="Clum A."/>
            <person name="Lindquist E."/>
            <person name="Daum C."/>
            <person name="Ramamoorthy G.K."/>
            <person name="Gryganskyi A."/>
            <person name="Culley D."/>
            <person name="Magnuson J.K."/>
            <person name="James T.Y."/>
            <person name="O'Malley M.A."/>
            <person name="Stajich J.E."/>
            <person name="Spatafora J.W."/>
            <person name="Visel A."/>
            <person name="Grigoriev I.V."/>
        </authorList>
    </citation>
    <scope>NUCLEOTIDE SEQUENCE [LARGE SCALE GENOMIC DNA]</scope>
    <source>
        <strain evidence="2 3">CBS 931.73</strain>
    </source>
</reference>
<dbReference type="EMBL" id="MCFE01000097">
    <property type="protein sequence ID" value="ORX99475.1"/>
    <property type="molecule type" value="Genomic_DNA"/>
</dbReference>
<organism evidence="2 3">
    <name type="scientific">Basidiobolus meristosporus CBS 931.73</name>
    <dbReference type="NCBI Taxonomy" id="1314790"/>
    <lineage>
        <taxon>Eukaryota</taxon>
        <taxon>Fungi</taxon>
        <taxon>Fungi incertae sedis</taxon>
        <taxon>Zoopagomycota</taxon>
        <taxon>Entomophthoromycotina</taxon>
        <taxon>Basidiobolomycetes</taxon>
        <taxon>Basidiobolales</taxon>
        <taxon>Basidiobolaceae</taxon>
        <taxon>Basidiobolus</taxon>
    </lineage>
</organism>
<protein>
    <submittedName>
        <fullName evidence="2">Uncharacterized protein</fullName>
    </submittedName>
</protein>
<keyword evidence="3" id="KW-1185">Reference proteome</keyword>
<dbReference type="OrthoDB" id="2390373at2759"/>
<sequence length="102" mass="10998">MHLSIASITLLMASAISITSAQDKQVTYGICTCFNPKYDASCCMAAKGFMMNDGNVCDTPDTGASIDTFRACCTRIGGKTKCKYGYRDPTHWPPEDTYGCSA</sequence>
<comment type="caution">
    <text evidence="2">The sequence shown here is derived from an EMBL/GenBank/DDBJ whole genome shotgun (WGS) entry which is preliminary data.</text>
</comment>
<feature type="chain" id="PRO_5013050540" evidence="1">
    <location>
        <begin position="22"/>
        <end position="102"/>
    </location>
</feature>
<accession>A0A1Y1YNC1</accession>